<dbReference type="PANTHER" id="PTHR43818">
    <property type="entry name" value="BCDNA.GH03377"/>
    <property type="match status" value="1"/>
</dbReference>
<dbReference type="EMBL" id="BMXG01000009">
    <property type="protein sequence ID" value="GHC01625.1"/>
    <property type="molecule type" value="Genomic_DNA"/>
</dbReference>
<name>A0A8J3DC46_9BACT</name>
<dbReference type="Proteomes" id="UP000642829">
    <property type="component" value="Unassembled WGS sequence"/>
</dbReference>
<gene>
    <name evidence="4" type="ORF">GCM10007047_17720</name>
</gene>
<reference evidence="4" key="2">
    <citation type="submission" date="2020-09" db="EMBL/GenBank/DDBJ databases">
        <authorList>
            <person name="Sun Q."/>
            <person name="Kim S."/>
        </authorList>
    </citation>
    <scope>NUCLEOTIDE SEQUENCE</scope>
    <source>
        <strain evidence="4">KCTC 12870</strain>
    </source>
</reference>
<dbReference type="GO" id="GO:0016491">
    <property type="term" value="F:oxidoreductase activity"/>
    <property type="evidence" value="ECO:0007669"/>
    <property type="project" value="UniProtKB-KW"/>
</dbReference>
<dbReference type="InterPro" id="IPR055170">
    <property type="entry name" value="GFO_IDH_MocA-like_dom"/>
</dbReference>
<dbReference type="AlphaFoldDB" id="A0A8J3DC46"/>
<dbReference type="Gene3D" id="3.30.360.10">
    <property type="entry name" value="Dihydrodipicolinate Reductase, domain 2"/>
    <property type="match status" value="1"/>
</dbReference>
<feature type="domain" description="GFO/IDH/MocA-like oxidoreductase" evidence="3">
    <location>
        <begin position="130"/>
        <end position="256"/>
    </location>
</feature>
<evidence type="ECO:0000259" key="2">
    <source>
        <dbReference type="Pfam" id="PF01408"/>
    </source>
</evidence>
<accession>A0A8J3DC46</accession>
<keyword evidence="5" id="KW-1185">Reference proteome</keyword>
<dbReference type="Pfam" id="PF01408">
    <property type="entry name" value="GFO_IDH_MocA"/>
    <property type="match status" value="1"/>
</dbReference>
<organism evidence="4 5">
    <name type="scientific">Cerasicoccus arenae</name>
    <dbReference type="NCBI Taxonomy" id="424488"/>
    <lineage>
        <taxon>Bacteria</taxon>
        <taxon>Pseudomonadati</taxon>
        <taxon>Verrucomicrobiota</taxon>
        <taxon>Opitutia</taxon>
        <taxon>Puniceicoccales</taxon>
        <taxon>Cerasicoccaceae</taxon>
        <taxon>Cerasicoccus</taxon>
    </lineage>
</organism>
<dbReference type="InterPro" id="IPR050463">
    <property type="entry name" value="Gfo/Idh/MocA_oxidrdct_glycsds"/>
</dbReference>
<dbReference type="PANTHER" id="PTHR43818:SF11">
    <property type="entry name" value="BCDNA.GH03377"/>
    <property type="match status" value="1"/>
</dbReference>
<evidence type="ECO:0008006" key="6">
    <source>
        <dbReference type="Google" id="ProtNLM"/>
    </source>
</evidence>
<dbReference type="Gene3D" id="3.40.50.720">
    <property type="entry name" value="NAD(P)-binding Rossmann-like Domain"/>
    <property type="match status" value="1"/>
</dbReference>
<dbReference type="SUPFAM" id="SSF51735">
    <property type="entry name" value="NAD(P)-binding Rossmann-fold domains"/>
    <property type="match status" value="1"/>
</dbReference>
<comment type="caution">
    <text evidence="4">The sequence shown here is derived from an EMBL/GenBank/DDBJ whole genome shotgun (WGS) entry which is preliminary data.</text>
</comment>
<evidence type="ECO:0000259" key="3">
    <source>
        <dbReference type="Pfam" id="PF22725"/>
    </source>
</evidence>
<evidence type="ECO:0000256" key="1">
    <source>
        <dbReference type="ARBA" id="ARBA00023002"/>
    </source>
</evidence>
<sequence>MRLVGVALYGDVGHQLHHEMLQGKYPGAKLLAVARFQAKAAQLLADAGIPVYSSLEELLDDPTVDLIVFCSPRKDEQGEQIIRALNAGKHAYAEKPCCLTESALDRIIEASLRTGKRFHEMNNSSLAQPYLAMREIVTSGVLGEIIQVFSQKSYPWMDWRPKDERIDGGLARQVGIYNLRFAEQVAGMKITSLKMEETPLGIPHTDSDCKRAISMQMRFESGAIGSAIANYCCPPPNDWGQWGYETLRIFGERGFVESIDNGRIGILALNGQSPSVLDVTAPSVDFFELFLEEIVTEVNLSPFTLEEELRPVRWLLRIKS</sequence>
<reference evidence="4" key="1">
    <citation type="journal article" date="2014" name="Int. J. Syst. Evol. Microbiol.">
        <title>Complete genome sequence of Corynebacterium casei LMG S-19264T (=DSM 44701T), isolated from a smear-ripened cheese.</title>
        <authorList>
            <consortium name="US DOE Joint Genome Institute (JGI-PGF)"/>
            <person name="Walter F."/>
            <person name="Albersmeier A."/>
            <person name="Kalinowski J."/>
            <person name="Ruckert C."/>
        </authorList>
    </citation>
    <scope>NUCLEOTIDE SEQUENCE</scope>
    <source>
        <strain evidence="4">KCTC 12870</strain>
    </source>
</reference>
<dbReference type="Pfam" id="PF22725">
    <property type="entry name" value="GFO_IDH_MocA_C3"/>
    <property type="match status" value="1"/>
</dbReference>
<dbReference type="GO" id="GO:0000166">
    <property type="term" value="F:nucleotide binding"/>
    <property type="evidence" value="ECO:0007669"/>
    <property type="project" value="InterPro"/>
</dbReference>
<evidence type="ECO:0000313" key="5">
    <source>
        <dbReference type="Proteomes" id="UP000642829"/>
    </source>
</evidence>
<dbReference type="InterPro" id="IPR036291">
    <property type="entry name" value="NAD(P)-bd_dom_sf"/>
</dbReference>
<proteinExistence type="predicted"/>
<dbReference type="InterPro" id="IPR000683">
    <property type="entry name" value="Gfo/Idh/MocA-like_OxRdtase_N"/>
</dbReference>
<protein>
    <recommendedName>
        <fullName evidence="6">Gfo/Idh/MocA-like oxidoreductase N-terminal domain-containing protein</fullName>
    </recommendedName>
</protein>
<keyword evidence="1" id="KW-0560">Oxidoreductase</keyword>
<feature type="domain" description="Gfo/Idh/MocA-like oxidoreductase N-terminal" evidence="2">
    <location>
        <begin position="14"/>
        <end position="119"/>
    </location>
</feature>
<evidence type="ECO:0000313" key="4">
    <source>
        <dbReference type="EMBL" id="GHC01625.1"/>
    </source>
</evidence>
<dbReference type="SUPFAM" id="SSF55347">
    <property type="entry name" value="Glyceraldehyde-3-phosphate dehydrogenase-like, C-terminal domain"/>
    <property type="match status" value="1"/>
</dbReference>